<feature type="transmembrane region" description="Helical" evidence="10">
    <location>
        <begin position="223"/>
        <end position="241"/>
    </location>
</feature>
<name>A0A2K4ML75_9NEIS</name>
<feature type="transmembrane region" description="Helical" evidence="10">
    <location>
        <begin position="84"/>
        <end position="103"/>
    </location>
</feature>
<dbReference type="Gene3D" id="1.10.3080.10">
    <property type="entry name" value="Clc chloride channel"/>
    <property type="match status" value="1"/>
</dbReference>
<accession>A0A2K4ML75</accession>
<feature type="transmembrane region" description="Helical" evidence="10">
    <location>
        <begin position="424"/>
        <end position="443"/>
    </location>
</feature>
<dbReference type="SUPFAM" id="SSF81340">
    <property type="entry name" value="Clc chloride channel"/>
    <property type="match status" value="1"/>
</dbReference>
<keyword evidence="4 10" id="KW-1133">Transmembrane helix</keyword>
<evidence type="ECO:0000256" key="9">
    <source>
        <dbReference type="ARBA" id="ARBA00023303"/>
    </source>
</evidence>
<feature type="transmembrane region" description="Helical" evidence="10">
    <location>
        <begin position="354"/>
        <end position="376"/>
    </location>
</feature>
<feature type="transmembrane region" description="Helical" evidence="10">
    <location>
        <begin position="50"/>
        <end position="72"/>
    </location>
</feature>
<dbReference type="PANTHER" id="PTHR43427:SF6">
    <property type="entry name" value="CHLORIDE CHANNEL PROTEIN CLC-E"/>
    <property type="match status" value="1"/>
</dbReference>
<evidence type="ECO:0000256" key="7">
    <source>
        <dbReference type="ARBA" id="ARBA00023173"/>
    </source>
</evidence>
<keyword evidence="12" id="KW-1185">Reference proteome</keyword>
<dbReference type="GO" id="GO:0005254">
    <property type="term" value="F:chloride channel activity"/>
    <property type="evidence" value="ECO:0007669"/>
    <property type="project" value="UniProtKB-KW"/>
</dbReference>
<keyword evidence="5" id="KW-0406">Ion transport</keyword>
<organism evidence="11 12">
    <name type="scientific">Chromobacterium sinusclupearum</name>
    <dbReference type="NCBI Taxonomy" id="2077146"/>
    <lineage>
        <taxon>Bacteria</taxon>
        <taxon>Pseudomonadati</taxon>
        <taxon>Pseudomonadota</taxon>
        <taxon>Betaproteobacteria</taxon>
        <taxon>Neisseriales</taxon>
        <taxon>Chromobacteriaceae</taxon>
        <taxon>Chromobacterium</taxon>
    </lineage>
</organism>
<keyword evidence="7" id="KW-0869">Chloride channel</keyword>
<evidence type="ECO:0000256" key="6">
    <source>
        <dbReference type="ARBA" id="ARBA00023136"/>
    </source>
</evidence>
<dbReference type="PANTHER" id="PTHR43427">
    <property type="entry name" value="CHLORIDE CHANNEL PROTEIN CLC-E"/>
    <property type="match status" value="1"/>
</dbReference>
<evidence type="ECO:0000256" key="1">
    <source>
        <dbReference type="ARBA" id="ARBA00004141"/>
    </source>
</evidence>
<dbReference type="GO" id="GO:0034707">
    <property type="term" value="C:chloride channel complex"/>
    <property type="evidence" value="ECO:0007669"/>
    <property type="project" value="UniProtKB-KW"/>
</dbReference>
<reference evidence="11 12" key="1">
    <citation type="submission" date="2018-01" db="EMBL/GenBank/DDBJ databases">
        <title>Genomic Sequence of Chromobacterium MWU13-2610 from wild cranberry bogs within the Cape Cod National Seashore.</title>
        <authorList>
            <person name="O'Hara-Hanley K."/>
            <person name="Soby S."/>
            <person name="Harrison A."/>
        </authorList>
    </citation>
    <scope>NUCLEOTIDE SEQUENCE [LARGE SCALE GENOMIC DNA]</scope>
    <source>
        <strain evidence="11 12">MWU13-2610</strain>
    </source>
</reference>
<evidence type="ECO:0000256" key="10">
    <source>
        <dbReference type="SAM" id="Phobius"/>
    </source>
</evidence>
<keyword evidence="6 10" id="KW-0472">Membrane</keyword>
<evidence type="ECO:0000256" key="5">
    <source>
        <dbReference type="ARBA" id="ARBA00023065"/>
    </source>
</evidence>
<dbReference type="CDD" id="cd01034">
    <property type="entry name" value="EriC_like"/>
    <property type="match status" value="1"/>
</dbReference>
<gene>
    <name evidence="11" type="ORF">C2134_14295</name>
</gene>
<evidence type="ECO:0000256" key="8">
    <source>
        <dbReference type="ARBA" id="ARBA00023214"/>
    </source>
</evidence>
<protein>
    <submittedName>
        <fullName evidence="11">Chloride channel protein</fullName>
    </submittedName>
</protein>
<feature type="transmembrane region" description="Helical" evidence="10">
    <location>
        <begin position="383"/>
        <end position="404"/>
    </location>
</feature>
<comment type="caution">
    <text evidence="11">The sequence shown here is derived from an EMBL/GenBank/DDBJ whole genome shotgun (WGS) entry which is preliminary data.</text>
</comment>
<evidence type="ECO:0000313" key="11">
    <source>
        <dbReference type="EMBL" id="POA97826.1"/>
    </source>
</evidence>
<feature type="transmembrane region" description="Helical" evidence="10">
    <location>
        <begin position="134"/>
        <end position="156"/>
    </location>
</feature>
<dbReference type="Pfam" id="PF00654">
    <property type="entry name" value="Voltage_CLC"/>
    <property type="match status" value="1"/>
</dbReference>
<evidence type="ECO:0000256" key="2">
    <source>
        <dbReference type="ARBA" id="ARBA00022448"/>
    </source>
</evidence>
<dbReference type="InterPro" id="IPR050368">
    <property type="entry name" value="ClC-type_chloride_channel"/>
</dbReference>
<keyword evidence="3 10" id="KW-0812">Transmembrane</keyword>
<feature type="transmembrane region" description="Helical" evidence="10">
    <location>
        <begin position="261"/>
        <end position="282"/>
    </location>
</feature>
<evidence type="ECO:0000256" key="3">
    <source>
        <dbReference type="ARBA" id="ARBA00022692"/>
    </source>
</evidence>
<dbReference type="InterPro" id="IPR001807">
    <property type="entry name" value="ClC"/>
</dbReference>
<keyword evidence="8" id="KW-0868">Chloride</keyword>
<evidence type="ECO:0000256" key="4">
    <source>
        <dbReference type="ARBA" id="ARBA00022989"/>
    </source>
</evidence>
<dbReference type="Proteomes" id="UP000236416">
    <property type="component" value="Unassembled WGS sequence"/>
</dbReference>
<sequence>MIKTRQPPGLFYAWSRHPMQDYLPRRTKRQQMQRRLRYLYLSAAQWRRQVPVWIAAILIGLVAYVFALGSHLSHDLFFKAYDASPYWSLLITPAGLALAIWIMHRFFPGSAGGGIPQSIAALEPGMEKLREYCFTLRAAFGKVVLTLLGISSGATFGYEGPIVQVGAAIKYSLNRKAAQRHEGAARSFILAGAAAGVAAAFNAPLAGIMFAIEEMGRIFDMRAGSTILLSVIVAGLTTFAINGNYSYFGIVHVAMESKQAWLAVPLCGVLGGIIGGLACRVLLALSQRLPGPLHGWRAKQPILFAAGCGLALAVIGIASQGSTFGTGYFRARDIIEGHGAGLQDYGILKLISMFISHISAVPGGMFAPSLAVGAGFGLNMSQLLPFLPQAMVVLLGMVGFFAGMTRAPMTGFVIVMEMTDSSDMLIPLMATALLAASVSRLLTRRALYEGQVRLFLPQWHAKAGQIDQPPART</sequence>
<proteinExistence type="predicted"/>
<dbReference type="PRINTS" id="PR00762">
    <property type="entry name" value="CLCHANNEL"/>
</dbReference>
<dbReference type="InterPro" id="IPR014743">
    <property type="entry name" value="Cl-channel_core"/>
</dbReference>
<dbReference type="EMBL" id="PPTF01000068">
    <property type="protein sequence ID" value="POA97826.1"/>
    <property type="molecule type" value="Genomic_DNA"/>
</dbReference>
<feature type="transmembrane region" description="Helical" evidence="10">
    <location>
        <begin position="302"/>
        <end position="319"/>
    </location>
</feature>
<comment type="subcellular location">
    <subcellularLocation>
        <location evidence="1">Membrane</location>
        <topology evidence="1">Multi-pass membrane protein</topology>
    </subcellularLocation>
</comment>
<evidence type="ECO:0000313" key="12">
    <source>
        <dbReference type="Proteomes" id="UP000236416"/>
    </source>
</evidence>
<dbReference type="AlphaFoldDB" id="A0A2K4ML75"/>
<keyword evidence="9" id="KW-0407">Ion channel</keyword>
<feature type="transmembrane region" description="Helical" evidence="10">
    <location>
        <begin position="188"/>
        <end position="211"/>
    </location>
</feature>
<keyword evidence="2" id="KW-0813">Transport</keyword>